<keyword evidence="9" id="KW-0378">Hydrolase</keyword>
<dbReference type="GO" id="GO:0030246">
    <property type="term" value="F:carbohydrate binding"/>
    <property type="evidence" value="ECO:0007669"/>
    <property type="project" value="InterPro"/>
</dbReference>
<dbReference type="AlphaFoldDB" id="B8I0X6"/>
<dbReference type="CAZy" id="GH65">
    <property type="family name" value="Glycoside Hydrolase Family 65"/>
</dbReference>
<feature type="domain" description="Glycoside hydrolase family 65 central catalytic" evidence="6">
    <location>
        <begin position="330"/>
        <end position="692"/>
    </location>
</feature>
<dbReference type="Pfam" id="PF03636">
    <property type="entry name" value="Glyco_hydro_65N"/>
    <property type="match status" value="1"/>
</dbReference>
<feature type="binding site" evidence="5">
    <location>
        <begin position="363"/>
        <end position="364"/>
    </location>
    <ligand>
        <name>substrate</name>
    </ligand>
</feature>
<dbReference type="SUPFAM" id="SSF48208">
    <property type="entry name" value="Six-hairpin glycosidases"/>
    <property type="match status" value="1"/>
</dbReference>
<proteinExistence type="inferred from homology"/>
<keyword evidence="3" id="KW-0808">Transferase</keyword>
<feature type="domain" description="Glycoside hydrolase family 65 N-terminal" evidence="8">
    <location>
        <begin position="18"/>
        <end position="272"/>
    </location>
</feature>
<dbReference type="Gene3D" id="2.70.98.40">
    <property type="entry name" value="Glycoside hydrolase, family 65, N-terminal domain"/>
    <property type="match status" value="1"/>
</dbReference>
<dbReference type="PANTHER" id="PTHR11051">
    <property type="entry name" value="GLYCOSYL HYDROLASE-RELATED"/>
    <property type="match status" value="1"/>
</dbReference>
<dbReference type="InterPro" id="IPR012341">
    <property type="entry name" value="6hp_glycosidase-like_sf"/>
</dbReference>
<evidence type="ECO:0000256" key="5">
    <source>
        <dbReference type="PIRSR" id="PIRSR036289-51"/>
    </source>
</evidence>
<evidence type="ECO:0000259" key="6">
    <source>
        <dbReference type="Pfam" id="PF03632"/>
    </source>
</evidence>
<protein>
    <submittedName>
        <fullName evidence="9">Glycoside hydrolase family 65 central catalytic</fullName>
    </submittedName>
</protein>
<dbReference type="Pfam" id="PF03633">
    <property type="entry name" value="Glyco_hydro_65C"/>
    <property type="match status" value="1"/>
</dbReference>
<dbReference type="OrthoDB" id="9758855at2"/>
<dbReference type="Proteomes" id="UP000001349">
    <property type="component" value="Chromosome"/>
</dbReference>
<dbReference type="InterPro" id="IPR005195">
    <property type="entry name" value="Glyco_hydro_65_M"/>
</dbReference>
<dbReference type="PIRSF" id="PIRSF036289">
    <property type="entry name" value="Glycosyl_hydrolase_malt_phosph"/>
    <property type="match status" value="1"/>
</dbReference>
<reference evidence="9 10" key="1">
    <citation type="submission" date="2009-01" db="EMBL/GenBank/DDBJ databases">
        <title>Complete sequence of Clostridium cellulolyticum H10.</title>
        <authorList>
            <consortium name="US DOE Joint Genome Institute"/>
            <person name="Lucas S."/>
            <person name="Copeland A."/>
            <person name="Lapidus A."/>
            <person name="Glavina del Rio T."/>
            <person name="Dalin E."/>
            <person name="Tice H."/>
            <person name="Bruce D."/>
            <person name="Goodwin L."/>
            <person name="Pitluck S."/>
            <person name="Chertkov O."/>
            <person name="Saunders E."/>
            <person name="Brettin T."/>
            <person name="Detter J.C."/>
            <person name="Han C."/>
            <person name="Larimer F."/>
            <person name="Land M."/>
            <person name="Hauser L."/>
            <person name="Kyrpides N."/>
            <person name="Ivanova N."/>
            <person name="Zhou J."/>
            <person name="Richardson P."/>
        </authorList>
    </citation>
    <scope>NUCLEOTIDE SEQUENCE [LARGE SCALE GENOMIC DNA]</scope>
    <source>
        <strain evidence="10">ATCC 35319 / DSM 5812 / JCM 6584 / H10</strain>
    </source>
</reference>
<organism evidence="9 10">
    <name type="scientific">Ruminiclostridium cellulolyticum (strain ATCC 35319 / DSM 5812 / JCM 6584 / H10)</name>
    <name type="common">Clostridium cellulolyticum</name>
    <dbReference type="NCBI Taxonomy" id="394503"/>
    <lineage>
        <taxon>Bacteria</taxon>
        <taxon>Bacillati</taxon>
        <taxon>Bacillota</taxon>
        <taxon>Clostridia</taxon>
        <taxon>Eubacteriales</taxon>
        <taxon>Oscillospiraceae</taxon>
        <taxon>Ruminiclostridium</taxon>
    </lineage>
</organism>
<dbReference type="KEGG" id="cce:Ccel_3243"/>
<evidence type="ECO:0000256" key="2">
    <source>
        <dbReference type="ARBA" id="ARBA00022676"/>
    </source>
</evidence>
<accession>B8I0X6</accession>
<dbReference type="GO" id="GO:0005975">
    <property type="term" value="P:carbohydrate metabolic process"/>
    <property type="evidence" value="ECO:0007669"/>
    <property type="project" value="InterPro"/>
</dbReference>
<dbReference type="GO" id="GO:0004553">
    <property type="term" value="F:hydrolase activity, hydrolyzing O-glycosyl compounds"/>
    <property type="evidence" value="ECO:0007669"/>
    <property type="project" value="TreeGrafter"/>
</dbReference>
<dbReference type="InterPro" id="IPR005194">
    <property type="entry name" value="Glyco_hydro_65_C"/>
</dbReference>
<evidence type="ECO:0000256" key="1">
    <source>
        <dbReference type="ARBA" id="ARBA00006768"/>
    </source>
</evidence>
<dbReference type="Pfam" id="PF03632">
    <property type="entry name" value="Glyco_hydro_65m"/>
    <property type="match status" value="1"/>
</dbReference>
<evidence type="ECO:0000259" key="7">
    <source>
        <dbReference type="Pfam" id="PF03633"/>
    </source>
</evidence>
<dbReference type="Gene3D" id="2.60.420.10">
    <property type="entry name" value="Maltose phosphorylase, domain 3"/>
    <property type="match status" value="1"/>
</dbReference>
<dbReference type="InterPro" id="IPR005196">
    <property type="entry name" value="Glyco_hydro_65_N"/>
</dbReference>
<evidence type="ECO:0000259" key="8">
    <source>
        <dbReference type="Pfam" id="PF03636"/>
    </source>
</evidence>
<dbReference type="PANTHER" id="PTHR11051:SF8">
    <property type="entry name" value="PROTEIN-GLUCOSYLGALACTOSYLHYDROXYLYSINE GLUCOSIDASE"/>
    <property type="match status" value="1"/>
</dbReference>
<evidence type="ECO:0000313" key="9">
    <source>
        <dbReference type="EMBL" id="ACL77532.1"/>
    </source>
</evidence>
<keyword evidence="2" id="KW-0328">Glycosyltransferase</keyword>
<evidence type="ECO:0000313" key="10">
    <source>
        <dbReference type="Proteomes" id="UP000001349"/>
    </source>
</evidence>
<sequence>MSKKNQTHVVDNLWCIEENRFNQDTNKHFEGLFTQGNGYMHVRGSFEEGLRGAAQDEEYMRMPANVTLEQPRHTKSKWGTFIPGIVGKHPLLKEEIINLPYFLGIDLIIADEELNMEASTIREYKRWLDLRDGCLYRSLIWETEQGIDLKLCYKRFVSMEEKHLCLQQVQIEVLSGEGILDIRCGINPEVRTNGFNHFKEVLTEDNNSEYICTKTITDGGNSVLMLSGISASENICWSRLTQNQRIFFSGSRLLKAGDCLEIQKVTSVVTDRDLEEGTLIERGEKYLKYFFKEGWEKIYERHSRAWDSKWLYSDIEITGDDEAQLAIRTYIYHLIRANSENDSRVAICAKGYAGEAYFGHYFWDTEINMLPFFIHTNPQAARNLLMYRYNTLEGARKNALENGYEGAKYAWEASVTGEEQCPCWQYADHEIHITADIIYAMYHYVNSTEDIAFVRNFGVDMMVETARYWVQRVDRNKDGYYELLGVMGPDEYLPITRNNAFTNRMVKFSLEKTADLLQKIKQEDAKGYLEIENRLGLKELEIEKIKEVAEKLILPYDENTDIVPQSEDFESYADVDFNAIWKDRTKPFGNFISQEKNYRSKALKQADVLELMLLYPDDFTREQLTNAYDYYEPITTHDSSLSASVHGIVAAWMGRMPEAEKFLKKVMDIDMSEEKKGAAEGIHIANCGGLWQMIVYGFAGLKSAMWCDEIQLAPHLPDKWTKLEFTLAWHGKRYRITVTKEKHEITELY</sequence>
<dbReference type="EMBL" id="CP001348">
    <property type="protein sequence ID" value="ACL77532.1"/>
    <property type="molecule type" value="Genomic_DNA"/>
</dbReference>
<dbReference type="InterPro" id="IPR017045">
    <property type="entry name" value="Malt_Pase/Glycosyl_Hdrlase"/>
</dbReference>
<dbReference type="SUPFAM" id="SSF74650">
    <property type="entry name" value="Galactose mutarotase-like"/>
    <property type="match status" value="1"/>
</dbReference>
<feature type="binding site" evidence="5">
    <location>
        <begin position="604"/>
        <end position="605"/>
    </location>
    <ligand>
        <name>substrate</name>
    </ligand>
</feature>
<dbReference type="RefSeq" id="WP_015926590.1">
    <property type="nucleotide sequence ID" value="NC_011898.1"/>
</dbReference>
<gene>
    <name evidence="9" type="ordered locus">Ccel_3243</name>
</gene>
<dbReference type="InterPro" id="IPR008928">
    <property type="entry name" value="6-hairpin_glycosidase_sf"/>
</dbReference>
<dbReference type="Gene3D" id="1.50.10.10">
    <property type="match status" value="1"/>
</dbReference>
<dbReference type="InterPro" id="IPR011013">
    <property type="entry name" value="Gal_mutarotase_sf_dom"/>
</dbReference>
<dbReference type="STRING" id="394503.Ccel_3243"/>
<evidence type="ECO:0000256" key="3">
    <source>
        <dbReference type="ARBA" id="ARBA00022679"/>
    </source>
</evidence>
<dbReference type="InterPro" id="IPR037018">
    <property type="entry name" value="GH65_N"/>
</dbReference>
<dbReference type="HOGENOM" id="CLU_006285_2_1_9"/>
<dbReference type="eggNOG" id="COG1554">
    <property type="taxonomic scope" value="Bacteria"/>
</dbReference>
<evidence type="ECO:0000256" key="4">
    <source>
        <dbReference type="PIRSR" id="PIRSR036289-50"/>
    </source>
</evidence>
<comment type="similarity">
    <text evidence="1">Belongs to the glycosyl hydrolase 65 family.</text>
</comment>
<name>B8I0X6_RUMCH</name>
<feature type="active site" description="Proton donor" evidence="4">
    <location>
        <position position="491"/>
    </location>
</feature>
<dbReference type="GO" id="GO:0016757">
    <property type="term" value="F:glycosyltransferase activity"/>
    <property type="evidence" value="ECO:0007669"/>
    <property type="project" value="UniProtKB-KW"/>
</dbReference>
<feature type="domain" description="Glycoside hydrolase family 65 C-terminal" evidence="7">
    <location>
        <begin position="708"/>
        <end position="746"/>
    </location>
</feature>
<keyword evidence="10" id="KW-1185">Reference proteome</keyword>